<dbReference type="GeneID" id="19202264"/>
<dbReference type="OrthoDB" id="654211at2759"/>
<gene>
    <name evidence="2" type="ORF">CONPUDRAFT_146995</name>
</gene>
<feature type="domain" description="C2H2-type" evidence="1">
    <location>
        <begin position="43"/>
        <end position="66"/>
    </location>
</feature>
<comment type="caution">
    <text evidence="2">The sequence shown here is derived from an EMBL/GenBank/DDBJ whole genome shotgun (WGS) entry which is preliminary data.</text>
</comment>
<keyword evidence="3" id="KW-1185">Reference proteome</keyword>
<dbReference type="PROSITE" id="PS00028">
    <property type="entry name" value="ZINC_FINGER_C2H2_1"/>
    <property type="match status" value="1"/>
</dbReference>
<evidence type="ECO:0000313" key="3">
    <source>
        <dbReference type="Proteomes" id="UP000053558"/>
    </source>
</evidence>
<evidence type="ECO:0000313" key="2">
    <source>
        <dbReference type="EMBL" id="EIW75920.1"/>
    </source>
</evidence>
<name>A0A5M3MAV2_CONPW</name>
<dbReference type="RefSeq" id="XP_007773915.1">
    <property type="nucleotide sequence ID" value="XM_007775725.1"/>
</dbReference>
<dbReference type="AlphaFoldDB" id="A0A5M3MAV2"/>
<reference evidence="3" key="1">
    <citation type="journal article" date="2012" name="Science">
        <title>The Paleozoic origin of enzymatic lignin decomposition reconstructed from 31 fungal genomes.</title>
        <authorList>
            <person name="Floudas D."/>
            <person name="Binder M."/>
            <person name="Riley R."/>
            <person name="Barry K."/>
            <person name="Blanchette R.A."/>
            <person name="Henrissat B."/>
            <person name="Martinez A.T."/>
            <person name="Otillar R."/>
            <person name="Spatafora J.W."/>
            <person name="Yadav J.S."/>
            <person name="Aerts A."/>
            <person name="Benoit I."/>
            <person name="Boyd A."/>
            <person name="Carlson A."/>
            <person name="Copeland A."/>
            <person name="Coutinho P.M."/>
            <person name="de Vries R.P."/>
            <person name="Ferreira P."/>
            <person name="Findley K."/>
            <person name="Foster B."/>
            <person name="Gaskell J."/>
            <person name="Glotzer D."/>
            <person name="Gorecki P."/>
            <person name="Heitman J."/>
            <person name="Hesse C."/>
            <person name="Hori C."/>
            <person name="Igarashi K."/>
            <person name="Jurgens J.A."/>
            <person name="Kallen N."/>
            <person name="Kersten P."/>
            <person name="Kohler A."/>
            <person name="Kuees U."/>
            <person name="Kumar T.K.A."/>
            <person name="Kuo A."/>
            <person name="LaButti K."/>
            <person name="Larrondo L.F."/>
            <person name="Lindquist E."/>
            <person name="Ling A."/>
            <person name="Lombard V."/>
            <person name="Lucas S."/>
            <person name="Lundell T."/>
            <person name="Martin R."/>
            <person name="McLaughlin D.J."/>
            <person name="Morgenstern I."/>
            <person name="Morin E."/>
            <person name="Murat C."/>
            <person name="Nagy L.G."/>
            <person name="Nolan M."/>
            <person name="Ohm R.A."/>
            <person name="Patyshakuliyeva A."/>
            <person name="Rokas A."/>
            <person name="Ruiz-Duenas F.J."/>
            <person name="Sabat G."/>
            <person name="Salamov A."/>
            <person name="Samejima M."/>
            <person name="Schmutz J."/>
            <person name="Slot J.C."/>
            <person name="St John F."/>
            <person name="Stenlid J."/>
            <person name="Sun H."/>
            <person name="Sun S."/>
            <person name="Syed K."/>
            <person name="Tsang A."/>
            <person name="Wiebenga A."/>
            <person name="Young D."/>
            <person name="Pisabarro A."/>
            <person name="Eastwood D.C."/>
            <person name="Martin F."/>
            <person name="Cullen D."/>
            <person name="Grigoriev I.V."/>
            <person name="Hibbett D.S."/>
        </authorList>
    </citation>
    <scope>NUCLEOTIDE SEQUENCE [LARGE SCALE GENOMIC DNA]</scope>
    <source>
        <strain evidence="3">RWD-64-598 SS2</strain>
    </source>
</reference>
<protein>
    <recommendedName>
        <fullName evidence="1">C2H2-type domain-containing protein</fullName>
    </recommendedName>
</protein>
<proteinExistence type="predicted"/>
<dbReference type="Proteomes" id="UP000053558">
    <property type="component" value="Unassembled WGS sequence"/>
</dbReference>
<accession>A0A5M3MAV2</accession>
<sequence length="214" mass="23901">MDQASERYKIWCASTEAGDSTISLPLHAAIMAPERKRRPTCECTFGNCQMDFTSTRDARVHIEGVHLHHRRYSCFCGMYATADPSAIRRHRKTKHSDVAIGSCWLDNDCLVSWGQYCCTFNNSEASEVTRVDQGQDEWMDDTDGSFQSPNDYQNWGIFYTATYLQASSPNDLPPLSSPPAAPVVPVTGDCGAAQNQPGESLQHSANDFLKTFRF</sequence>
<dbReference type="EMBL" id="JH711587">
    <property type="protein sequence ID" value="EIW75920.1"/>
    <property type="molecule type" value="Genomic_DNA"/>
</dbReference>
<dbReference type="KEGG" id="cput:CONPUDRAFT_146995"/>
<organism evidence="2 3">
    <name type="scientific">Coniophora puteana (strain RWD-64-598)</name>
    <name type="common">Brown rot fungus</name>
    <dbReference type="NCBI Taxonomy" id="741705"/>
    <lineage>
        <taxon>Eukaryota</taxon>
        <taxon>Fungi</taxon>
        <taxon>Dikarya</taxon>
        <taxon>Basidiomycota</taxon>
        <taxon>Agaricomycotina</taxon>
        <taxon>Agaricomycetes</taxon>
        <taxon>Agaricomycetidae</taxon>
        <taxon>Boletales</taxon>
        <taxon>Coniophorineae</taxon>
        <taxon>Coniophoraceae</taxon>
        <taxon>Coniophora</taxon>
    </lineage>
</organism>
<dbReference type="InterPro" id="IPR013087">
    <property type="entry name" value="Znf_C2H2_type"/>
</dbReference>
<evidence type="ECO:0000259" key="1">
    <source>
        <dbReference type="PROSITE" id="PS00028"/>
    </source>
</evidence>